<evidence type="ECO:0000313" key="3">
    <source>
        <dbReference type="EMBL" id="KNZ61307.1"/>
    </source>
</evidence>
<feature type="region of interest" description="Disordered" evidence="1">
    <location>
        <begin position="448"/>
        <end position="471"/>
    </location>
</feature>
<feature type="compositionally biased region" description="Polar residues" evidence="1">
    <location>
        <begin position="455"/>
        <end position="471"/>
    </location>
</feature>
<evidence type="ECO:0000256" key="1">
    <source>
        <dbReference type="SAM" id="MobiDB-lite"/>
    </source>
</evidence>
<feature type="region of interest" description="Disordered" evidence="1">
    <location>
        <begin position="485"/>
        <end position="506"/>
    </location>
</feature>
<organism evidence="3 4">
    <name type="scientific">Puccinia sorghi</name>
    <dbReference type="NCBI Taxonomy" id="27349"/>
    <lineage>
        <taxon>Eukaryota</taxon>
        <taxon>Fungi</taxon>
        <taxon>Dikarya</taxon>
        <taxon>Basidiomycota</taxon>
        <taxon>Pucciniomycotina</taxon>
        <taxon>Pucciniomycetes</taxon>
        <taxon>Pucciniales</taxon>
        <taxon>Pucciniaceae</taxon>
        <taxon>Puccinia</taxon>
    </lineage>
</organism>
<dbReference type="Proteomes" id="UP000037035">
    <property type="component" value="Unassembled WGS sequence"/>
</dbReference>
<evidence type="ECO:0000313" key="4">
    <source>
        <dbReference type="Proteomes" id="UP000037035"/>
    </source>
</evidence>
<gene>
    <name evidence="3" type="ORF">VP01_1421g1</name>
</gene>
<dbReference type="AlphaFoldDB" id="A0A0L6VL51"/>
<name>A0A0L6VL51_9BASI</name>
<feature type="compositionally biased region" description="Polar residues" evidence="1">
    <location>
        <begin position="485"/>
        <end position="494"/>
    </location>
</feature>
<keyword evidence="2" id="KW-0812">Transmembrane</keyword>
<sequence>MQQNVLEEDISQIISFLLFNELHSDTELASLSMVLKEIIFKQNYSGYLDAKGKTNLQLSIEYFWTATGATHVVIISCCICCYLYSFSALGKLKCAPLMWLITIFLLHIPFLPSCLWLIVSLLLVCIALHSSKLTLYFLLFFFLTLVSCCLAVIPLPDCSATSFVINHLYCSLPRLHPFSICKAHRSHRIVLRRELRRLKVPFNGFWLVIDFCYQHNPFFFFFFILFSLSLHHRGLVMRPSSFEGDASAELKVWYIMNICRATRVLSYVLVGNRWLVGFGRGAARSETWDVFWHCGWWSLLIMHTIFYVLQCDRLHHVHYLSLSIHDSKYIPLITYLYMSLYRQVSLLQRHYKTRDAIMEARFLESSSLEANAKVREWPYGQDSGLLDTFDGSVFARTERIAFGIVWQGGVEVKSIFFSDRLSSSFVRVLSELNLVFCPCRLPSSPARPSSLFPSVSNQQQSFPSSTPISTDFSRRTALLPPRSSLVSLTSNTQPPHCGPPVSSKRSHYFPSPPWYAQAQAHRQRKKKEEKKKPSPHYPSISTPLPRHTLYCLDLVPAVWTSPQANILSPHRALRSHFNCADRQRTVTVAQLSADCVHAAHPILSPCLNSRLLRFLSLSNARIVKPLTFLPGRAAQNNTEFGLIITRNILLTLNSSIHFLTFHLSVNNTHSTAFWTLALVAYQWKIITLLVSYFACQHLINVAQSVLNNAITWGLILLFSYPLDLIDLLRCQSQTITPPFIHLACSSINS</sequence>
<dbReference type="VEuPathDB" id="FungiDB:VP01_1421g1"/>
<feature type="transmembrane region" description="Helical" evidence="2">
    <location>
        <begin position="97"/>
        <end position="126"/>
    </location>
</feature>
<keyword evidence="2" id="KW-1133">Transmembrane helix</keyword>
<feature type="region of interest" description="Disordered" evidence="1">
    <location>
        <begin position="519"/>
        <end position="541"/>
    </location>
</feature>
<keyword evidence="2" id="KW-0472">Membrane</keyword>
<proteinExistence type="predicted"/>
<keyword evidence="4" id="KW-1185">Reference proteome</keyword>
<feature type="transmembrane region" description="Helical" evidence="2">
    <location>
        <begin position="62"/>
        <end position="85"/>
    </location>
</feature>
<accession>A0A0L6VL51</accession>
<evidence type="ECO:0000256" key="2">
    <source>
        <dbReference type="SAM" id="Phobius"/>
    </source>
</evidence>
<feature type="transmembrane region" description="Helical" evidence="2">
    <location>
        <begin position="133"/>
        <end position="153"/>
    </location>
</feature>
<dbReference type="EMBL" id="LAVV01004688">
    <property type="protein sequence ID" value="KNZ61307.1"/>
    <property type="molecule type" value="Genomic_DNA"/>
</dbReference>
<feature type="transmembrane region" description="Helical" evidence="2">
    <location>
        <begin position="205"/>
        <end position="231"/>
    </location>
</feature>
<protein>
    <submittedName>
        <fullName evidence="3">Uncharacterized protein</fullName>
    </submittedName>
</protein>
<reference evidence="3 4" key="1">
    <citation type="submission" date="2015-08" db="EMBL/GenBank/DDBJ databases">
        <title>Next Generation Sequencing and Analysis of the Genome of Puccinia sorghi L Schw, the Causal Agent of Maize Common Rust.</title>
        <authorList>
            <person name="Rochi L."/>
            <person name="Burguener G."/>
            <person name="Darino M."/>
            <person name="Turjanski A."/>
            <person name="Kreff E."/>
            <person name="Dieguez M.J."/>
            <person name="Sacco F."/>
        </authorList>
    </citation>
    <scope>NUCLEOTIDE SEQUENCE [LARGE SCALE GENOMIC DNA]</scope>
    <source>
        <strain evidence="3 4">RO10H11247</strain>
    </source>
</reference>
<comment type="caution">
    <text evidence="3">The sequence shown here is derived from an EMBL/GenBank/DDBJ whole genome shotgun (WGS) entry which is preliminary data.</text>
</comment>